<organism evidence="5 6">
    <name type="scientific">Liparis tanakae</name>
    <name type="common">Tanaka's snailfish</name>
    <dbReference type="NCBI Taxonomy" id="230148"/>
    <lineage>
        <taxon>Eukaryota</taxon>
        <taxon>Metazoa</taxon>
        <taxon>Chordata</taxon>
        <taxon>Craniata</taxon>
        <taxon>Vertebrata</taxon>
        <taxon>Euteleostomi</taxon>
        <taxon>Actinopterygii</taxon>
        <taxon>Neopterygii</taxon>
        <taxon>Teleostei</taxon>
        <taxon>Neoteleostei</taxon>
        <taxon>Acanthomorphata</taxon>
        <taxon>Eupercaria</taxon>
        <taxon>Perciformes</taxon>
        <taxon>Cottioidei</taxon>
        <taxon>Cottales</taxon>
        <taxon>Liparidae</taxon>
        <taxon>Liparis</taxon>
    </lineage>
</organism>
<dbReference type="GO" id="GO:0005634">
    <property type="term" value="C:nucleus"/>
    <property type="evidence" value="ECO:0007669"/>
    <property type="project" value="TreeGrafter"/>
</dbReference>
<keyword evidence="2" id="KW-0863">Zinc-finger</keyword>
<feature type="domain" description="SAND" evidence="4">
    <location>
        <begin position="22"/>
        <end position="102"/>
    </location>
</feature>
<name>A0A4Z2E581_9TELE</name>
<dbReference type="InterPro" id="IPR011011">
    <property type="entry name" value="Znf_FYVE_PHD"/>
</dbReference>
<dbReference type="SMART" id="SM00249">
    <property type="entry name" value="PHD"/>
    <property type="match status" value="1"/>
</dbReference>
<gene>
    <name evidence="5" type="primary">SP140L</name>
    <name evidence="5" type="ORF">EYF80_066065</name>
</gene>
<dbReference type="PANTHER" id="PTHR46386">
    <property type="entry name" value="NUCLEAR BODY PROTEIN SP140"/>
    <property type="match status" value="1"/>
</dbReference>
<evidence type="ECO:0000256" key="2">
    <source>
        <dbReference type="ARBA" id="ARBA00022771"/>
    </source>
</evidence>
<comment type="caution">
    <text evidence="5">The sequence shown here is derived from an EMBL/GenBank/DDBJ whole genome shotgun (WGS) entry which is preliminary data.</text>
</comment>
<dbReference type="GO" id="GO:0000981">
    <property type="term" value="F:DNA-binding transcription factor activity, RNA polymerase II-specific"/>
    <property type="evidence" value="ECO:0007669"/>
    <property type="project" value="TreeGrafter"/>
</dbReference>
<dbReference type="InterPro" id="IPR019787">
    <property type="entry name" value="Znf_PHD-finger"/>
</dbReference>
<accession>A0A4Z2E581</accession>
<evidence type="ECO:0000313" key="6">
    <source>
        <dbReference type="Proteomes" id="UP000314294"/>
    </source>
</evidence>
<evidence type="ECO:0000256" key="3">
    <source>
        <dbReference type="ARBA" id="ARBA00022833"/>
    </source>
</evidence>
<dbReference type="EMBL" id="SRLO01017284">
    <property type="protein sequence ID" value="TNN23813.1"/>
    <property type="molecule type" value="Genomic_DNA"/>
</dbReference>
<dbReference type="GO" id="GO:0003677">
    <property type="term" value="F:DNA binding"/>
    <property type="evidence" value="ECO:0007669"/>
    <property type="project" value="InterPro"/>
</dbReference>
<dbReference type="Pfam" id="PF00628">
    <property type="entry name" value="PHD"/>
    <property type="match status" value="1"/>
</dbReference>
<dbReference type="InterPro" id="IPR010919">
    <property type="entry name" value="SAND-like_dom_sf"/>
</dbReference>
<proteinExistence type="predicted"/>
<evidence type="ECO:0000256" key="1">
    <source>
        <dbReference type="ARBA" id="ARBA00022723"/>
    </source>
</evidence>
<keyword evidence="1" id="KW-0479">Metal-binding</keyword>
<dbReference type="SMART" id="SM00258">
    <property type="entry name" value="SAND"/>
    <property type="match status" value="1"/>
</dbReference>
<evidence type="ECO:0000313" key="5">
    <source>
        <dbReference type="EMBL" id="TNN23813.1"/>
    </source>
</evidence>
<sequence length="187" mass="20864">MAALIQTSRVSISGEAVKRRTEQQPEVARKVFRVTCRGAAGTLHAKRFSSGTCGKSIRTETSWMTPVEFLKVALCPADASWRKEIRCEEEPLSALIEANHLRIHSLLCDCSLCKPDDTELENQKNDDECGVCRREDEDELVMCDDCPRSFHKKCHLPHVEDVNLGLISLILFSCAAASPACTAEWEL</sequence>
<dbReference type="InterPro" id="IPR000770">
    <property type="entry name" value="SAND_dom"/>
</dbReference>
<dbReference type="AlphaFoldDB" id="A0A4Z2E581"/>
<dbReference type="InterPro" id="IPR043563">
    <property type="entry name" value="Sp110/Sp140/Sp140L-like"/>
</dbReference>
<dbReference type="PANTHER" id="PTHR46386:SF1">
    <property type="entry name" value="NUCLEAR BODY PROTEIN SP140-LIKE PROTEIN"/>
    <property type="match status" value="1"/>
</dbReference>
<dbReference type="OrthoDB" id="1870062at2759"/>
<evidence type="ECO:0000259" key="4">
    <source>
        <dbReference type="PROSITE" id="PS50864"/>
    </source>
</evidence>
<keyword evidence="6" id="KW-1185">Reference proteome</keyword>
<dbReference type="InterPro" id="IPR001965">
    <property type="entry name" value="Znf_PHD"/>
</dbReference>
<dbReference type="GO" id="GO:0008270">
    <property type="term" value="F:zinc ion binding"/>
    <property type="evidence" value="ECO:0007669"/>
    <property type="project" value="UniProtKB-KW"/>
</dbReference>
<dbReference type="Proteomes" id="UP000314294">
    <property type="component" value="Unassembled WGS sequence"/>
</dbReference>
<dbReference type="InterPro" id="IPR013083">
    <property type="entry name" value="Znf_RING/FYVE/PHD"/>
</dbReference>
<dbReference type="Gene3D" id="3.30.40.10">
    <property type="entry name" value="Zinc/RING finger domain, C3HC4 (zinc finger)"/>
    <property type="match status" value="1"/>
</dbReference>
<dbReference type="PROSITE" id="PS50864">
    <property type="entry name" value="SAND"/>
    <property type="match status" value="1"/>
</dbReference>
<dbReference type="Gene3D" id="3.10.390.10">
    <property type="entry name" value="SAND domain-like"/>
    <property type="match status" value="1"/>
</dbReference>
<dbReference type="SUPFAM" id="SSF57903">
    <property type="entry name" value="FYVE/PHD zinc finger"/>
    <property type="match status" value="1"/>
</dbReference>
<reference evidence="5 6" key="1">
    <citation type="submission" date="2019-03" db="EMBL/GenBank/DDBJ databases">
        <title>First draft genome of Liparis tanakae, snailfish: a comprehensive survey of snailfish specific genes.</title>
        <authorList>
            <person name="Kim W."/>
            <person name="Song I."/>
            <person name="Jeong J.-H."/>
            <person name="Kim D."/>
            <person name="Kim S."/>
            <person name="Ryu S."/>
            <person name="Song J.Y."/>
            <person name="Lee S.K."/>
        </authorList>
    </citation>
    <scope>NUCLEOTIDE SEQUENCE [LARGE SCALE GENOMIC DNA]</scope>
    <source>
        <tissue evidence="5">Muscle</tissue>
    </source>
</reference>
<dbReference type="SUPFAM" id="SSF63763">
    <property type="entry name" value="SAND domain-like"/>
    <property type="match status" value="1"/>
</dbReference>
<dbReference type="Pfam" id="PF01342">
    <property type="entry name" value="SAND"/>
    <property type="match status" value="1"/>
</dbReference>
<keyword evidence="3" id="KW-0862">Zinc</keyword>
<protein>
    <submittedName>
        <fullName evidence="5">Nuclear body protein SP140-like protein</fullName>
    </submittedName>
</protein>